<dbReference type="Pfam" id="PF13416">
    <property type="entry name" value="SBP_bac_8"/>
    <property type="match status" value="1"/>
</dbReference>
<dbReference type="InterPro" id="IPR006059">
    <property type="entry name" value="SBP"/>
</dbReference>
<dbReference type="InterPro" id="IPR019546">
    <property type="entry name" value="TAT_signal_bac_arc"/>
</dbReference>
<dbReference type="InterPro" id="IPR006311">
    <property type="entry name" value="TAT_signal"/>
</dbReference>
<gene>
    <name evidence="5" type="ORF">METZ01_LOCUS137294</name>
</gene>
<proteinExistence type="predicted"/>
<sequence>VKKINKTLNAAKVTRRSVLKGAAATGAAAAIGPWYIPNAFAAPVVNVLMWGEYLPDSVVADFKAATGITVNHTKIGDNGEIISKMKAGGGAGYDLASPTNMRALQWADLGVLAPFDMNRINTSAVNPGMLAVGERDWNFGGNGSHWVPQLWGTESISWRTDKWSPDGLPSFGDIWEPNPGIDGAFMMGRTYSMMTGCGIWMHHQGNMDFWASYNDEDTMRSNWETITDYCISKKGNLVKFWSGADPQKQGFTSDGVVVGQTWDGPIAAMMKAGEPVAYQTTDEGALAWIDGITLSAKAENVDEAYELINYSFTPEVGGKTVNEIGYNSAVNGASDHYSAETKALAKAIYPGDTSTKLNPWPPEPPWYADARAEYANKFETA</sequence>
<keyword evidence="2" id="KW-0813">Transport</keyword>
<dbReference type="AlphaFoldDB" id="A0A381Z5D7"/>
<reference evidence="5" key="1">
    <citation type="submission" date="2018-05" db="EMBL/GenBank/DDBJ databases">
        <authorList>
            <person name="Lanie J.A."/>
            <person name="Ng W.-L."/>
            <person name="Kazmierczak K.M."/>
            <person name="Andrzejewski T.M."/>
            <person name="Davidsen T.M."/>
            <person name="Wayne K.J."/>
            <person name="Tettelin H."/>
            <person name="Glass J.I."/>
            <person name="Rusch D."/>
            <person name="Podicherti R."/>
            <person name="Tsui H.-C.T."/>
            <person name="Winkler M.E."/>
        </authorList>
    </citation>
    <scope>NUCLEOTIDE SEQUENCE</scope>
</reference>
<dbReference type="GO" id="GO:0019808">
    <property type="term" value="F:polyamine binding"/>
    <property type="evidence" value="ECO:0007669"/>
    <property type="project" value="InterPro"/>
</dbReference>
<dbReference type="EMBL" id="UINC01020009">
    <property type="protein sequence ID" value="SVA84440.1"/>
    <property type="molecule type" value="Genomic_DNA"/>
</dbReference>
<dbReference type="PROSITE" id="PS51318">
    <property type="entry name" value="TAT"/>
    <property type="match status" value="1"/>
</dbReference>
<keyword evidence="3" id="KW-0732">Signal</keyword>
<name>A0A381Z5D7_9ZZZZ</name>
<protein>
    <recommendedName>
        <fullName evidence="6">Spermidine/putrescine ABC transporter substrate-binding protein</fullName>
    </recommendedName>
</protein>
<dbReference type="Gene3D" id="3.40.190.10">
    <property type="entry name" value="Periplasmic binding protein-like II"/>
    <property type="match status" value="2"/>
</dbReference>
<evidence type="ECO:0000256" key="4">
    <source>
        <dbReference type="ARBA" id="ARBA00022764"/>
    </source>
</evidence>
<evidence type="ECO:0008006" key="6">
    <source>
        <dbReference type="Google" id="ProtNLM"/>
    </source>
</evidence>
<feature type="non-terminal residue" evidence="5">
    <location>
        <position position="1"/>
    </location>
</feature>
<keyword evidence="4" id="KW-0574">Periplasm</keyword>
<dbReference type="PANTHER" id="PTHR30222">
    <property type="entry name" value="SPERMIDINE/PUTRESCINE-BINDING PERIPLASMIC PROTEIN"/>
    <property type="match status" value="1"/>
</dbReference>
<evidence type="ECO:0000256" key="2">
    <source>
        <dbReference type="ARBA" id="ARBA00022448"/>
    </source>
</evidence>
<dbReference type="InterPro" id="IPR001188">
    <property type="entry name" value="Sperm_putr-bd"/>
</dbReference>
<evidence type="ECO:0000256" key="3">
    <source>
        <dbReference type="ARBA" id="ARBA00022729"/>
    </source>
</evidence>
<comment type="subcellular location">
    <subcellularLocation>
        <location evidence="1">Periplasm</location>
    </subcellularLocation>
</comment>
<dbReference type="NCBIfam" id="TIGR01409">
    <property type="entry name" value="TAT_signal_seq"/>
    <property type="match status" value="1"/>
</dbReference>
<dbReference type="PRINTS" id="PR00909">
    <property type="entry name" value="SPERMDNBNDNG"/>
</dbReference>
<accession>A0A381Z5D7</accession>
<dbReference type="GO" id="GO:0042597">
    <property type="term" value="C:periplasmic space"/>
    <property type="evidence" value="ECO:0007669"/>
    <property type="project" value="UniProtKB-SubCell"/>
</dbReference>
<organism evidence="5">
    <name type="scientific">marine metagenome</name>
    <dbReference type="NCBI Taxonomy" id="408172"/>
    <lineage>
        <taxon>unclassified sequences</taxon>
        <taxon>metagenomes</taxon>
        <taxon>ecological metagenomes</taxon>
    </lineage>
</organism>
<evidence type="ECO:0000313" key="5">
    <source>
        <dbReference type="EMBL" id="SVA84440.1"/>
    </source>
</evidence>
<dbReference type="GO" id="GO:0015846">
    <property type="term" value="P:polyamine transport"/>
    <property type="evidence" value="ECO:0007669"/>
    <property type="project" value="InterPro"/>
</dbReference>
<dbReference type="PANTHER" id="PTHR30222:SF17">
    <property type="entry name" value="SPERMIDINE_PUTRESCINE-BINDING PERIPLASMIC PROTEIN"/>
    <property type="match status" value="1"/>
</dbReference>
<evidence type="ECO:0000256" key="1">
    <source>
        <dbReference type="ARBA" id="ARBA00004418"/>
    </source>
</evidence>
<dbReference type="SUPFAM" id="SSF53850">
    <property type="entry name" value="Periplasmic binding protein-like II"/>
    <property type="match status" value="1"/>
</dbReference>
<dbReference type="Pfam" id="PF10518">
    <property type="entry name" value="TAT_signal"/>
    <property type="match status" value="1"/>
</dbReference>